<evidence type="ECO:0000256" key="1">
    <source>
        <dbReference type="SAM" id="Phobius"/>
    </source>
</evidence>
<dbReference type="Proteomes" id="UP000031565">
    <property type="component" value="Unassembled WGS sequence"/>
</dbReference>
<gene>
    <name evidence="2" type="ORF">SMSRO_SF000240</name>
</gene>
<dbReference type="OrthoDB" id="9943808at2"/>
<keyword evidence="1" id="KW-0812">Transmembrane</keyword>
<dbReference type="RefSeq" id="WP_040092429.1">
    <property type="nucleotide sequence ID" value="NZ_CM020866.1"/>
</dbReference>
<keyword evidence="3" id="KW-1185">Reference proteome</keyword>
<protein>
    <recommendedName>
        <fullName evidence="4">Transmembrane protein</fullName>
    </recommendedName>
</protein>
<dbReference type="EMBL" id="JTLV02000001">
    <property type="protein sequence ID" value="PQM30268.1"/>
    <property type="molecule type" value="Genomic_DNA"/>
</dbReference>
<feature type="transmembrane region" description="Helical" evidence="1">
    <location>
        <begin position="16"/>
        <end position="38"/>
    </location>
</feature>
<keyword evidence="1" id="KW-1133">Transmembrane helix</keyword>
<evidence type="ECO:0000313" key="2">
    <source>
        <dbReference type="EMBL" id="PQM30268.1"/>
    </source>
</evidence>
<comment type="caution">
    <text evidence="2">The sequence shown here is derived from an EMBL/GenBank/DDBJ whole genome shotgun (WGS) entry which is preliminary data.</text>
</comment>
<reference evidence="2 3" key="1">
    <citation type="journal article" date="2015" name="MBio">
        <title>Genome sequence of the Drosophila melanogaster male-killing Spiroplasma strain MSRO endosymbiont.</title>
        <authorList>
            <person name="Paredes J.C."/>
            <person name="Herren J.K."/>
            <person name="Schupfer F."/>
            <person name="Marin R."/>
            <person name="Claverol S."/>
            <person name="Kuo C.H."/>
            <person name="Lemaitre B."/>
            <person name="Beven L."/>
        </authorList>
    </citation>
    <scope>NUCLEOTIDE SEQUENCE [LARGE SCALE GENOMIC DNA]</scope>
    <source>
        <strain evidence="2 3">MSRO</strain>
    </source>
</reference>
<dbReference type="STRING" id="2138.SMSRO_v1c00230"/>
<proteinExistence type="predicted"/>
<dbReference type="AlphaFoldDB" id="A0A2P6F9Z7"/>
<organism evidence="2 3">
    <name type="scientific">Spiroplasma poulsonii</name>
    <dbReference type="NCBI Taxonomy" id="2138"/>
    <lineage>
        <taxon>Bacteria</taxon>
        <taxon>Bacillati</taxon>
        <taxon>Mycoplasmatota</taxon>
        <taxon>Mollicutes</taxon>
        <taxon>Entomoplasmatales</taxon>
        <taxon>Spiroplasmataceae</taxon>
        <taxon>Spiroplasma</taxon>
    </lineage>
</organism>
<feature type="transmembrane region" description="Helical" evidence="1">
    <location>
        <begin position="80"/>
        <end position="104"/>
    </location>
</feature>
<evidence type="ECO:0008006" key="4">
    <source>
        <dbReference type="Google" id="ProtNLM"/>
    </source>
</evidence>
<feature type="transmembrane region" description="Helical" evidence="1">
    <location>
        <begin position="116"/>
        <end position="141"/>
    </location>
</feature>
<accession>A0A2P6F9Z7</accession>
<keyword evidence="1" id="KW-0472">Membrane</keyword>
<evidence type="ECO:0000313" key="3">
    <source>
        <dbReference type="Proteomes" id="UP000031565"/>
    </source>
</evidence>
<sequence>MQEVYYRKQNFNQVNYFFNIIFTVVFCFLNASVFFARIKFESTALLLYTYFWYFFIPTWILWITAILTRNNFFFLITKTILLIILFLILTPWTFLVSFKTINYFLNFILFNVLTNILRSILVLCFMLVFLLTIKLCFLNLLQKAIIKFSTNKMEKTLFFLLKMQQATTKTLATTYAMDFFLIYLNKLINDKNSKVNLTDEYNINENCELLLLTQNDNSIKETKIIINGWKLTLRN</sequence>
<feature type="transmembrane region" description="Helical" evidence="1">
    <location>
        <begin position="50"/>
        <end position="68"/>
    </location>
</feature>
<name>A0A2P6F9Z7_9MOLU</name>